<gene>
    <name evidence="5" type="ORF">H8911_00125</name>
</gene>
<accession>A0ABR7KEL0</accession>
<dbReference type="Pfam" id="PF00589">
    <property type="entry name" value="Phage_integrase"/>
    <property type="match status" value="1"/>
</dbReference>
<evidence type="ECO:0000256" key="3">
    <source>
        <dbReference type="ARBA" id="ARBA00023172"/>
    </source>
</evidence>
<dbReference type="InterPro" id="IPR010998">
    <property type="entry name" value="Integrase_recombinase_N"/>
</dbReference>
<organism evidence="5 6">
    <name type="scientific">Holdemanella hominis</name>
    <dbReference type="NCBI Taxonomy" id="2764327"/>
    <lineage>
        <taxon>Bacteria</taxon>
        <taxon>Bacillati</taxon>
        <taxon>Bacillota</taxon>
        <taxon>Erysipelotrichia</taxon>
        <taxon>Erysipelotrichales</taxon>
        <taxon>Erysipelotrichaceae</taxon>
        <taxon>Holdemanella</taxon>
    </lineage>
</organism>
<dbReference type="InterPro" id="IPR002104">
    <property type="entry name" value="Integrase_catalytic"/>
</dbReference>
<name>A0ABR7KEL0_9FIRM</name>
<keyword evidence="2" id="KW-0238">DNA-binding</keyword>
<evidence type="ECO:0000256" key="1">
    <source>
        <dbReference type="ARBA" id="ARBA00008857"/>
    </source>
</evidence>
<dbReference type="Gene3D" id="1.10.443.10">
    <property type="entry name" value="Intergrase catalytic core"/>
    <property type="match status" value="1"/>
</dbReference>
<dbReference type="InterPro" id="IPR011010">
    <property type="entry name" value="DNA_brk_join_enz"/>
</dbReference>
<keyword evidence="6" id="KW-1185">Reference proteome</keyword>
<keyword evidence="3" id="KW-0233">DNA recombination</keyword>
<dbReference type="SUPFAM" id="SSF56349">
    <property type="entry name" value="DNA breaking-rejoining enzymes"/>
    <property type="match status" value="1"/>
</dbReference>
<protein>
    <submittedName>
        <fullName evidence="5">Tyrosine-type recombinase/integrase</fullName>
    </submittedName>
</protein>
<feature type="domain" description="Tyr recombinase" evidence="4">
    <location>
        <begin position="170"/>
        <end position="369"/>
    </location>
</feature>
<dbReference type="InterPro" id="IPR050090">
    <property type="entry name" value="Tyrosine_recombinase_XerCD"/>
</dbReference>
<proteinExistence type="inferred from homology"/>
<comment type="caution">
    <text evidence="5">The sequence shown here is derived from an EMBL/GenBank/DDBJ whole genome shotgun (WGS) entry which is preliminary data.</text>
</comment>
<comment type="similarity">
    <text evidence="1">Belongs to the 'phage' integrase family.</text>
</comment>
<sequence>MYFQKRESKKNKKGYTWTVKFYYKDEYGIKKRFAKSGFASKADAEKFGIKKQQELLENDGKMDAINLTFDEVFEEYMEVEGKYKYAKSTEMYYRNTYNNHVKKKIGQAKIADLHYLSIQKYFNSLDQFGKATNKNIKKVFCVTFKYAQKVGYIRENPMPMIEIRGIENKQEYEVVTLEQIEQIIDSMLETKQGRKATFSTYSMCVFLYLGYFLGTRKSETLALTKDDVDFENNYIYISKRLEYHGLKRSEYHLTERMKTKGSKSKIPLCLPLKEILLQWFQYNPYDLICCKEDGNFLSPGDLDIVFHNHSKNLGIKFRCHMLRHSFVTNLIHNGVDVKTTAELARHSDIRTTLQIYTQVSEQNKIDAIQDTFNSKNTLVRREKDPILDKRYMS</sequence>
<evidence type="ECO:0000256" key="2">
    <source>
        <dbReference type="ARBA" id="ARBA00023125"/>
    </source>
</evidence>
<dbReference type="PROSITE" id="PS51898">
    <property type="entry name" value="TYR_RECOMBINASE"/>
    <property type="match status" value="1"/>
</dbReference>
<dbReference type="EMBL" id="JACRWH010000001">
    <property type="protein sequence ID" value="MBC6011170.1"/>
    <property type="molecule type" value="Genomic_DNA"/>
</dbReference>
<evidence type="ECO:0000313" key="5">
    <source>
        <dbReference type="EMBL" id="MBC6011170.1"/>
    </source>
</evidence>
<dbReference type="Gene3D" id="1.10.150.130">
    <property type="match status" value="1"/>
</dbReference>
<evidence type="ECO:0000313" key="6">
    <source>
        <dbReference type="Proteomes" id="UP000649075"/>
    </source>
</evidence>
<dbReference type="CDD" id="cd01189">
    <property type="entry name" value="INT_ICEBs1_C_like"/>
    <property type="match status" value="1"/>
</dbReference>
<dbReference type="RefSeq" id="WP_186998293.1">
    <property type="nucleotide sequence ID" value="NZ_JACRWH010000001.1"/>
</dbReference>
<evidence type="ECO:0000259" key="4">
    <source>
        <dbReference type="PROSITE" id="PS51898"/>
    </source>
</evidence>
<dbReference type="PANTHER" id="PTHR30349">
    <property type="entry name" value="PHAGE INTEGRASE-RELATED"/>
    <property type="match status" value="1"/>
</dbReference>
<dbReference type="InterPro" id="IPR013762">
    <property type="entry name" value="Integrase-like_cat_sf"/>
</dbReference>
<dbReference type="PANTHER" id="PTHR30349:SF64">
    <property type="entry name" value="PROPHAGE INTEGRASE INTD-RELATED"/>
    <property type="match status" value="1"/>
</dbReference>
<reference evidence="5 6" key="1">
    <citation type="submission" date="2020-08" db="EMBL/GenBank/DDBJ databases">
        <authorList>
            <person name="Liu C."/>
            <person name="Sun Q."/>
        </authorList>
    </citation>
    <scope>NUCLEOTIDE SEQUENCE [LARGE SCALE GENOMIC DNA]</scope>
    <source>
        <strain evidence="5 6">L34</strain>
    </source>
</reference>
<dbReference type="Proteomes" id="UP000649075">
    <property type="component" value="Unassembled WGS sequence"/>
</dbReference>